<organism evidence="1 2">
    <name type="scientific">Armillaria novae-zelandiae</name>
    <dbReference type="NCBI Taxonomy" id="153914"/>
    <lineage>
        <taxon>Eukaryota</taxon>
        <taxon>Fungi</taxon>
        <taxon>Dikarya</taxon>
        <taxon>Basidiomycota</taxon>
        <taxon>Agaricomycotina</taxon>
        <taxon>Agaricomycetes</taxon>
        <taxon>Agaricomycetidae</taxon>
        <taxon>Agaricales</taxon>
        <taxon>Marasmiineae</taxon>
        <taxon>Physalacriaceae</taxon>
        <taxon>Armillaria</taxon>
    </lineage>
</organism>
<comment type="caution">
    <text evidence="1">The sequence shown here is derived from an EMBL/GenBank/DDBJ whole genome shotgun (WGS) entry which is preliminary data.</text>
</comment>
<sequence length="138" mass="15267">MNMNSHHIEGDEMLISKRIYQMVDTIGVAGEIEILRGMTASSVEDLDIGYIGRALKNHATTGYSPPEGVSLPHLIERQTAMSGAKREAPPSDPAAFDAWIVALFLQNIDTTYQLPQWLYARRRAPHHIPPTDPAAFDA</sequence>
<evidence type="ECO:0000313" key="2">
    <source>
        <dbReference type="Proteomes" id="UP001175227"/>
    </source>
</evidence>
<dbReference type="Proteomes" id="UP001175227">
    <property type="component" value="Unassembled WGS sequence"/>
</dbReference>
<evidence type="ECO:0000313" key="1">
    <source>
        <dbReference type="EMBL" id="KAK0471619.1"/>
    </source>
</evidence>
<name>A0AA39NU47_9AGAR</name>
<gene>
    <name evidence="1" type="ORF">IW261DRAFT_1425054</name>
</gene>
<keyword evidence="2" id="KW-1185">Reference proteome</keyword>
<accession>A0AA39NU47</accession>
<dbReference type="AlphaFoldDB" id="A0AA39NU47"/>
<proteinExistence type="predicted"/>
<protein>
    <submittedName>
        <fullName evidence="1">Uncharacterized protein</fullName>
    </submittedName>
</protein>
<reference evidence="1" key="1">
    <citation type="submission" date="2023-06" db="EMBL/GenBank/DDBJ databases">
        <authorList>
            <consortium name="Lawrence Berkeley National Laboratory"/>
            <person name="Ahrendt S."/>
            <person name="Sahu N."/>
            <person name="Indic B."/>
            <person name="Wong-Bajracharya J."/>
            <person name="Merenyi Z."/>
            <person name="Ke H.-M."/>
            <person name="Monk M."/>
            <person name="Kocsube S."/>
            <person name="Drula E."/>
            <person name="Lipzen A."/>
            <person name="Balint B."/>
            <person name="Henrissat B."/>
            <person name="Andreopoulos B."/>
            <person name="Martin F.M."/>
            <person name="Harder C.B."/>
            <person name="Rigling D."/>
            <person name="Ford K.L."/>
            <person name="Foster G.D."/>
            <person name="Pangilinan J."/>
            <person name="Papanicolaou A."/>
            <person name="Barry K."/>
            <person name="LaButti K."/>
            <person name="Viragh M."/>
            <person name="Koriabine M."/>
            <person name="Yan M."/>
            <person name="Riley R."/>
            <person name="Champramary S."/>
            <person name="Plett K.L."/>
            <person name="Tsai I.J."/>
            <person name="Slot J."/>
            <person name="Sipos G."/>
            <person name="Plett J."/>
            <person name="Nagy L.G."/>
            <person name="Grigoriev I.V."/>
        </authorList>
    </citation>
    <scope>NUCLEOTIDE SEQUENCE</scope>
    <source>
        <strain evidence="1">ICMP 16352</strain>
    </source>
</reference>
<dbReference type="EMBL" id="JAUEPR010000049">
    <property type="protein sequence ID" value="KAK0471619.1"/>
    <property type="molecule type" value="Genomic_DNA"/>
</dbReference>